<feature type="region of interest" description="Disordered" evidence="2">
    <location>
        <begin position="719"/>
        <end position="803"/>
    </location>
</feature>
<feature type="region of interest" description="Disordered" evidence="2">
    <location>
        <begin position="1074"/>
        <end position="1109"/>
    </location>
</feature>
<dbReference type="SUPFAM" id="SSF47473">
    <property type="entry name" value="EF-hand"/>
    <property type="match status" value="1"/>
</dbReference>
<dbReference type="Proteomes" id="UP000824120">
    <property type="component" value="Chromosome 2"/>
</dbReference>
<dbReference type="PROSITE" id="PS50800">
    <property type="entry name" value="SAP"/>
    <property type="match status" value="1"/>
</dbReference>
<dbReference type="InterPro" id="IPR056116">
    <property type="entry name" value="DUF7699"/>
</dbReference>
<dbReference type="Pfam" id="PF02037">
    <property type="entry name" value="SAP"/>
    <property type="match status" value="1"/>
</dbReference>
<dbReference type="GO" id="GO:0005509">
    <property type="term" value="F:calcium ion binding"/>
    <property type="evidence" value="ECO:0007669"/>
    <property type="project" value="InterPro"/>
</dbReference>
<evidence type="ECO:0000259" key="3">
    <source>
        <dbReference type="PROSITE" id="PS50011"/>
    </source>
</evidence>
<comment type="caution">
    <text evidence="6">The sequence shown here is derived from an EMBL/GenBank/DDBJ whole genome shotgun (WGS) entry which is preliminary data.</text>
</comment>
<organism evidence="6 7">
    <name type="scientific">Solanum commersonii</name>
    <name type="common">Commerson's wild potato</name>
    <name type="synonym">Commerson's nightshade</name>
    <dbReference type="NCBI Taxonomy" id="4109"/>
    <lineage>
        <taxon>Eukaryota</taxon>
        <taxon>Viridiplantae</taxon>
        <taxon>Streptophyta</taxon>
        <taxon>Embryophyta</taxon>
        <taxon>Tracheophyta</taxon>
        <taxon>Spermatophyta</taxon>
        <taxon>Magnoliopsida</taxon>
        <taxon>eudicotyledons</taxon>
        <taxon>Gunneridae</taxon>
        <taxon>Pentapetalae</taxon>
        <taxon>asterids</taxon>
        <taxon>lamiids</taxon>
        <taxon>Solanales</taxon>
        <taxon>Solanaceae</taxon>
        <taxon>Solanoideae</taxon>
        <taxon>Solaneae</taxon>
        <taxon>Solanum</taxon>
    </lineage>
</organism>
<dbReference type="Pfam" id="PF00069">
    <property type="entry name" value="Pkinase"/>
    <property type="match status" value="1"/>
</dbReference>
<evidence type="ECO:0000259" key="4">
    <source>
        <dbReference type="PROSITE" id="PS50222"/>
    </source>
</evidence>
<dbReference type="InterPro" id="IPR003034">
    <property type="entry name" value="SAP_dom"/>
</dbReference>
<dbReference type="GO" id="GO:0005524">
    <property type="term" value="F:ATP binding"/>
    <property type="evidence" value="ECO:0007669"/>
    <property type="project" value="UniProtKB-UniRule"/>
</dbReference>
<feature type="compositionally biased region" description="Basic residues" evidence="2">
    <location>
        <begin position="1041"/>
        <end position="1053"/>
    </location>
</feature>
<proteinExistence type="predicted"/>
<dbReference type="PANTHER" id="PTHR35323">
    <property type="entry name" value="SAP DOMAIN-CONTAINING PROTEIN"/>
    <property type="match status" value="1"/>
</dbReference>
<dbReference type="SUPFAM" id="SSF56112">
    <property type="entry name" value="Protein kinase-like (PK-like)"/>
    <property type="match status" value="1"/>
</dbReference>
<dbReference type="Gene3D" id="1.10.238.10">
    <property type="entry name" value="EF-hand"/>
    <property type="match status" value="2"/>
</dbReference>
<dbReference type="InterPro" id="IPR000719">
    <property type="entry name" value="Prot_kinase_dom"/>
</dbReference>
<gene>
    <name evidence="6" type="ORF">H5410_009208</name>
</gene>
<dbReference type="AlphaFoldDB" id="A0A9J6AH76"/>
<name>A0A9J6AH76_SOLCO</name>
<sequence length="1223" mass="138375">MGACTSRPSNYSGDSITVAGNGATLPVKATPNNNEDVNSHQQERTKKNEADVGKKSPFFPFYSPSPAHYLFSKKSPLKSPANASSNSTPRRFFKRPFPPPSPAKHIRAVLARRHGSVKPNESAIPEVNETEVGGGGAGLDRSFGFSKNFGNKYELGEEVGRGHFGYTCKAKFKKGEVKGQEVAVKVIPKSKLSLECQTFDMTIEVRQLVFVLPKEFTNFTKVGSSRSIFDIGWLGLFVPKGRKIFLNNVISSQSVLIKAADSLWIVGKSVLLNRCANESLRCIWHMTTAIAIEDVRREVKILRALTGHSNLVKFYDSYEDHTNVYIVMEGGKYSEDDAKTVMIQILKVVAFCHLQGVVHRDLKPELASDREAQMFNHGILLWLNLSLVREAMSSVSEENAQLKAIDFGLSDFVKPDERLNDIVGSAYYVAPEVLHRSYSTEADVWSIGVIAYILLCGSRPFWARTESGIFRSVLKADPSFEEQPWPTLSSEAKDFVKRLLNKDPRKRMTAAQALGHPWIKNSHNIEVPLDILIFKLMKAYMRSSALRKAALRALSKTLTVDELFYLKEQFALLQPSKNGTISFDNVKTALMKHATDAMKEARIHDFLASLNALQYRRMDFEEFCAAALSVHQLEAFDRWEQHARCAYEIFEKEGNRAIMIEELASELGLSPSVPVHAVLHDWLRHTDGKLSFLGFAKLLHGVSSRSSLVEMMERSRAKRSVIEISSSSEQENGDDEEEGESSEESVQLLESDDDFDAASKDDFDSSASSESNDDSEDEEEEESSGSQEHDDEDIQEEGEELDSDRVLRLLQERKGAKQYGSYVLPSARIVICEENLLIIQWTIWGGGELRKLRARLGKLTLTDYKAYLRSNGLRLSGTKEECIQRIIEHWRIKDGNGQRQYPRSSFTINCTGDVCKGDVVLFKQKVYKNFDKMARGGEQLGKRTIAGRIVKESYGSAKQQHTFTVEVLWSLGVKQLPPLFPLLVKGRNLYKLNTFRQKWKDEEERLEVLAEKHKRGDAARFIRATRKSKSTKPTKASSKNKGNKRQKLDHHRRPSEMMRTSNVKKHYYSIDERGKAMAGSKRKKNHQQKPHPPGRLNLAESRNSRPPMRNPNFVPAIRETSLQFNYPPANNFRHFESDSYSQRAPYSYSSYWGSAPRSHLSSYSSYTLPAPEYQQYGLGSNPNSSYTRYVSQSSNYLHYPGMVGTHASSSSFPFVNYERRWNL</sequence>
<dbReference type="FunFam" id="1.10.238.10:FF:000085">
    <property type="entry name" value="CDPK-related kinase 1"/>
    <property type="match status" value="1"/>
</dbReference>
<keyword evidence="7" id="KW-1185">Reference proteome</keyword>
<dbReference type="InterPro" id="IPR011992">
    <property type="entry name" value="EF-hand-dom_pair"/>
</dbReference>
<feature type="compositionally biased region" description="Acidic residues" evidence="2">
    <location>
        <begin position="771"/>
        <end position="802"/>
    </location>
</feature>
<dbReference type="InterPro" id="IPR017441">
    <property type="entry name" value="Protein_kinase_ATP_BS"/>
</dbReference>
<dbReference type="PROSITE" id="PS50011">
    <property type="entry name" value="PROTEIN_KINASE_DOM"/>
    <property type="match status" value="1"/>
</dbReference>
<protein>
    <submittedName>
        <fullName evidence="6">Uncharacterized protein</fullName>
    </submittedName>
</protein>
<evidence type="ECO:0000256" key="1">
    <source>
        <dbReference type="PROSITE-ProRule" id="PRU10141"/>
    </source>
</evidence>
<feature type="domain" description="SAP" evidence="5">
    <location>
        <begin position="856"/>
        <end position="890"/>
    </location>
</feature>
<feature type="compositionally biased region" description="Polar residues" evidence="2">
    <location>
        <begin position="1"/>
        <end position="15"/>
    </location>
</feature>
<feature type="region of interest" description="Disordered" evidence="2">
    <location>
        <begin position="1015"/>
        <end position="1062"/>
    </location>
</feature>
<evidence type="ECO:0000313" key="6">
    <source>
        <dbReference type="EMBL" id="KAG5623990.1"/>
    </source>
</evidence>
<evidence type="ECO:0000259" key="5">
    <source>
        <dbReference type="PROSITE" id="PS50800"/>
    </source>
</evidence>
<dbReference type="Gene3D" id="3.30.200.20">
    <property type="entry name" value="Phosphorylase Kinase, domain 1"/>
    <property type="match status" value="2"/>
</dbReference>
<dbReference type="OrthoDB" id="690722at2759"/>
<feature type="compositionally biased region" description="Basic residues" evidence="2">
    <location>
        <begin position="1023"/>
        <end position="1032"/>
    </location>
</feature>
<accession>A0A9J6AH76</accession>
<dbReference type="CDD" id="cd05117">
    <property type="entry name" value="STKc_CAMK"/>
    <property type="match status" value="1"/>
</dbReference>
<evidence type="ECO:0000313" key="7">
    <source>
        <dbReference type="Proteomes" id="UP000824120"/>
    </source>
</evidence>
<reference evidence="6 7" key="1">
    <citation type="submission" date="2020-09" db="EMBL/GenBank/DDBJ databases">
        <title>De no assembly of potato wild relative species, Solanum commersonii.</title>
        <authorList>
            <person name="Cho K."/>
        </authorList>
    </citation>
    <scope>NUCLEOTIDE SEQUENCE [LARGE SCALE GENOMIC DNA]</scope>
    <source>
        <strain evidence="6">LZ3.2</strain>
        <tissue evidence="6">Leaf</tissue>
    </source>
</reference>
<feature type="domain" description="EF-hand" evidence="4">
    <location>
        <begin position="561"/>
        <end position="596"/>
    </location>
</feature>
<dbReference type="InterPro" id="IPR002048">
    <property type="entry name" value="EF_hand_dom"/>
</dbReference>
<feature type="region of interest" description="Disordered" evidence="2">
    <location>
        <begin position="1"/>
        <end position="55"/>
    </location>
</feature>
<feature type="compositionally biased region" description="Acidic residues" evidence="2">
    <location>
        <begin position="731"/>
        <end position="743"/>
    </location>
</feature>
<feature type="binding site" evidence="1">
    <location>
        <position position="185"/>
    </location>
    <ligand>
        <name>ATP</name>
        <dbReference type="ChEBI" id="CHEBI:30616"/>
    </ligand>
</feature>
<feature type="region of interest" description="Disordered" evidence="2">
    <location>
        <begin position="73"/>
        <end position="99"/>
    </location>
</feature>
<dbReference type="FunFam" id="1.10.510.10:FF:000111">
    <property type="entry name" value="CDPK-related kinase 1"/>
    <property type="match status" value="1"/>
</dbReference>
<dbReference type="Gene3D" id="1.10.510.10">
    <property type="entry name" value="Transferase(Phosphotransferase) domain 1"/>
    <property type="match status" value="1"/>
</dbReference>
<feature type="compositionally biased region" description="Basic and acidic residues" evidence="2">
    <location>
        <begin position="37"/>
        <end position="54"/>
    </location>
</feature>
<feature type="compositionally biased region" description="Basic residues" evidence="2">
    <location>
        <begin position="1080"/>
        <end position="1089"/>
    </location>
</feature>
<dbReference type="InterPro" id="IPR011009">
    <property type="entry name" value="Kinase-like_dom_sf"/>
</dbReference>
<evidence type="ECO:0000256" key="2">
    <source>
        <dbReference type="SAM" id="MobiDB-lite"/>
    </source>
</evidence>
<feature type="domain" description="Protein kinase" evidence="3">
    <location>
        <begin position="153"/>
        <end position="519"/>
    </location>
</feature>
<keyword evidence="1" id="KW-0067">ATP-binding</keyword>
<dbReference type="PANTHER" id="PTHR35323:SF2">
    <property type="entry name" value="SAP DOMAIN-CONTAINING PROTEIN"/>
    <property type="match status" value="1"/>
</dbReference>
<dbReference type="Pfam" id="PF24766">
    <property type="entry name" value="DUF7699"/>
    <property type="match status" value="1"/>
</dbReference>
<dbReference type="PROSITE" id="PS50222">
    <property type="entry name" value="EF_HAND_2"/>
    <property type="match status" value="1"/>
</dbReference>
<dbReference type="GO" id="GO:0004672">
    <property type="term" value="F:protein kinase activity"/>
    <property type="evidence" value="ECO:0007669"/>
    <property type="project" value="InterPro"/>
</dbReference>
<dbReference type="PROSITE" id="PS00107">
    <property type="entry name" value="PROTEIN_KINASE_ATP"/>
    <property type="match status" value="1"/>
</dbReference>
<dbReference type="EMBL" id="JACXVP010000002">
    <property type="protein sequence ID" value="KAG5623990.1"/>
    <property type="molecule type" value="Genomic_DNA"/>
</dbReference>
<keyword evidence="1" id="KW-0547">Nucleotide-binding</keyword>